<keyword evidence="2" id="KW-1185">Reference proteome</keyword>
<dbReference type="AlphaFoldDB" id="A0AAN9RZE6"/>
<sequence>MQFQSGNLQIRDYSISYRASSSTPPTSPISLSHLIGQIGFSLFIYWERHLVALHSYCEFGIACFGSSLISGCDLKGK</sequence>
<reference evidence="1 2" key="1">
    <citation type="submission" date="2024-01" db="EMBL/GenBank/DDBJ databases">
        <title>The genomes of 5 underutilized Papilionoideae crops provide insights into root nodulation and disease resistanc.</title>
        <authorList>
            <person name="Jiang F."/>
        </authorList>
    </citation>
    <scope>NUCLEOTIDE SEQUENCE [LARGE SCALE GENOMIC DNA]</scope>
    <source>
        <strain evidence="1">DUOXIRENSHENG_FW03</strain>
        <tissue evidence="1">Leaves</tissue>
    </source>
</reference>
<protein>
    <submittedName>
        <fullName evidence="1">Uncharacterized protein</fullName>
    </submittedName>
</protein>
<dbReference type="EMBL" id="JAYMYS010000008">
    <property type="protein sequence ID" value="KAK7386032.1"/>
    <property type="molecule type" value="Genomic_DNA"/>
</dbReference>
<gene>
    <name evidence="1" type="ORF">VNO78_32088</name>
</gene>
<comment type="caution">
    <text evidence="1">The sequence shown here is derived from an EMBL/GenBank/DDBJ whole genome shotgun (WGS) entry which is preliminary data.</text>
</comment>
<organism evidence="1 2">
    <name type="scientific">Psophocarpus tetragonolobus</name>
    <name type="common">Winged bean</name>
    <name type="synonym">Dolichos tetragonolobus</name>
    <dbReference type="NCBI Taxonomy" id="3891"/>
    <lineage>
        <taxon>Eukaryota</taxon>
        <taxon>Viridiplantae</taxon>
        <taxon>Streptophyta</taxon>
        <taxon>Embryophyta</taxon>
        <taxon>Tracheophyta</taxon>
        <taxon>Spermatophyta</taxon>
        <taxon>Magnoliopsida</taxon>
        <taxon>eudicotyledons</taxon>
        <taxon>Gunneridae</taxon>
        <taxon>Pentapetalae</taxon>
        <taxon>rosids</taxon>
        <taxon>fabids</taxon>
        <taxon>Fabales</taxon>
        <taxon>Fabaceae</taxon>
        <taxon>Papilionoideae</taxon>
        <taxon>50 kb inversion clade</taxon>
        <taxon>NPAAA clade</taxon>
        <taxon>indigoferoid/millettioid clade</taxon>
        <taxon>Phaseoleae</taxon>
        <taxon>Psophocarpus</taxon>
    </lineage>
</organism>
<proteinExistence type="predicted"/>
<dbReference type="Proteomes" id="UP001386955">
    <property type="component" value="Unassembled WGS sequence"/>
</dbReference>
<accession>A0AAN9RZE6</accession>
<name>A0AAN9RZE6_PSOTE</name>
<evidence type="ECO:0000313" key="1">
    <source>
        <dbReference type="EMBL" id="KAK7386032.1"/>
    </source>
</evidence>
<evidence type="ECO:0000313" key="2">
    <source>
        <dbReference type="Proteomes" id="UP001386955"/>
    </source>
</evidence>